<keyword evidence="2" id="KW-0973">c-di-GMP</keyword>
<evidence type="ECO:0000313" key="7">
    <source>
        <dbReference type="Proteomes" id="UP000238541"/>
    </source>
</evidence>
<keyword evidence="3" id="KW-0472">Membrane</keyword>
<dbReference type="Gene3D" id="3.30.70.270">
    <property type="match status" value="1"/>
</dbReference>
<dbReference type="InterPro" id="IPR050706">
    <property type="entry name" value="Cyclic-di-GMP_PDE-like"/>
</dbReference>
<dbReference type="AlphaFoldDB" id="A0A2S6FMP0"/>
<dbReference type="CDD" id="cd01949">
    <property type="entry name" value="GGDEF"/>
    <property type="match status" value="1"/>
</dbReference>
<dbReference type="CDD" id="cd01948">
    <property type="entry name" value="EAL"/>
    <property type="match status" value="1"/>
</dbReference>
<gene>
    <name evidence="6" type="ORF">CD175_13125</name>
</gene>
<sequence>MKLELKNSLSVKLLRVVLLSALIVGVVLSCAQIVFDAYKTRQAVASDAERILDMFRDPSTQAVYSLDREMGMQVIEGLFQDAAVRKASIGHPNEAMLAQKTRELQHSHSRWLTDLILGQERTFTTQLVGRGPYSEYYGDLSITLDTATYGQGFIVSSVIIFISGVLRALAMGLVLYLVYHWLLTKPLSRIIEHLTEINPDRPSEHKIPLLKGHEKNELGIWINTANQLLESIERNTHLRHEAENSLLRMSQYDFLTGLPNRQQLQQQLDKILIDAGRLQRRVAVLCVGLDDFKGINEQFSYQTGDQLLLALADRLRGHSGRLGALARLGGDQFALVQADIEQPYEAAELAQSILDDLEAPFALDHQEIRLRATIGITLFPEDGDSTEKLLQKAEQTMTLAKTRSRNRYQFYIASVDTEMRRRRELEKDLRDALVRNQFYLVYQPQISYRDNRVVGVEALIRWQHPEHGLVPPDLFIPLAEQNGTIIAIGEWVLDQACKQLREWHDQGFSDLRMAVNLSTVQLHHAELPRVVNNLLQMYRLPPRSLELEVTETGLMEDISTAAQHLLSLRRSGALIAIDDFGTGYSSLSYLKSLPLDKIKIDKSFVQDLLDDDDDATIVRAIIQLGKSLGMQVIAEGVETAEQEAYIISEGCHEGQGYHYSKPLPARELGVYLKQAQRSNAAIL</sequence>
<dbReference type="InterPro" id="IPR001633">
    <property type="entry name" value="EAL_dom"/>
</dbReference>
<dbReference type="PROSITE" id="PS50887">
    <property type="entry name" value="GGDEF"/>
    <property type="match status" value="1"/>
</dbReference>
<dbReference type="SUPFAM" id="SSF141868">
    <property type="entry name" value="EAL domain-like"/>
    <property type="match status" value="1"/>
</dbReference>
<dbReference type="EMBL" id="NIRS01000003">
    <property type="protein sequence ID" value="PPK38734.1"/>
    <property type="molecule type" value="Genomic_DNA"/>
</dbReference>
<proteinExistence type="predicted"/>
<dbReference type="NCBIfam" id="TIGR00254">
    <property type="entry name" value="GGDEF"/>
    <property type="match status" value="1"/>
</dbReference>
<evidence type="ECO:0000256" key="2">
    <source>
        <dbReference type="ARBA" id="ARBA00022636"/>
    </source>
</evidence>
<feature type="transmembrane region" description="Helical" evidence="3">
    <location>
        <begin position="153"/>
        <end position="179"/>
    </location>
</feature>
<dbReference type="SUPFAM" id="SSF55073">
    <property type="entry name" value="Nucleotide cyclase"/>
    <property type="match status" value="1"/>
</dbReference>
<dbReference type="InterPro" id="IPR043128">
    <property type="entry name" value="Rev_trsase/Diguanyl_cyclase"/>
</dbReference>
<protein>
    <recommendedName>
        <fullName evidence="1">cyclic-guanylate-specific phosphodiesterase</fullName>
        <ecNumber evidence="1">3.1.4.52</ecNumber>
    </recommendedName>
</protein>
<feature type="domain" description="GGDEF" evidence="5">
    <location>
        <begin position="280"/>
        <end position="413"/>
    </location>
</feature>
<evidence type="ECO:0000256" key="1">
    <source>
        <dbReference type="ARBA" id="ARBA00012282"/>
    </source>
</evidence>
<reference evidence="7" key="1">
    <citation type="submission" date="2017-06" db="EMBL/GenBank/DDBJ databases">
        <authorList>
            <person name="Furmanczyk E.M."/>
        </authorList>
    </citation>
    <scope>NUCLEOTIDE SEQUENCE [LARGE SCALE GENOMIC DNA]</scope>
    <source>
        <strain evidence="7">AP3_16</strain>
    </source>
</reference>
<keyword evidence="7" id="KW-1185">Reference proteome</keyword>
<dbReference type="Proteomes" id="UP000238541">
    <property type="component" value="Unassembled WGS sequence"/>
</dbReference>
<dbReference type="FunFam" id="3.20.20.450:FF:000001">
    <property type="entry name" value="Cyclic di-GMP phosphodiesterase yahA"/>
    <property type="match status" value="1"/>
</dbReference>
<evidence type="ECO:0000259" key="5">
    <source>
        <dbReference type="PROSITE" id="PS50887"/>
    </source>
</evidence>
<dbReference type="Pfam" id="PF00990">
    <property type="entry name" value="GGDEF"/>
    <property type="match status" value="1"/>
</dbReference>
<dbReference type="InterPro" id="IPR029787">
    <property type="entry name" value="Nucleotide_cyclase"/>
</dbReference>
<organism evidence="6 7">
    <name type="scientific">Pseudomonas laurylsulfatiphila</name>
    <dbReference type="NCBI Taxonomy" id="2011015"/>
    <lineage>
        <taxon>Bacteria</taxon>
        <taxon>Pseudomonadati</taxon>
        <taxon>Pseudomonadota</taxon>
        <taxon>Gammaproteobacteria</taxon>
        <taxon>Pseudomonadales</taxon>
        <taxon>Pseudomonadaceae</taxon>
        <taxon>Pseudomonas</taxon>
    </lineage>
</organism>
<feature type="domain" description="EAL" evidence="4">
    <location>
        <begin position="422"/>
        <end position="676"/>
    </location>
</feature>
<comment type="caution">
    <text evidence="6">The sequence shown here is derived from an EMBL/GenBank/DDBJ whole genome shotgun (WGS) entry which is preliminary data.</text>
</comment>
<evidence type="ECO:0000256" key="3">
    <source>
        <dbReference type="SAM" id="Phobius"/>
    </source>
</evidence>
<dbReference type="PANTHER" id="PTHR33121">
    <property type="entry name" value="CYCLIC DI-GMP PHOSPHODIESTERASE PDEF"/>
    <property type="match status" value="1"/>
</dbReference>
<dbReference type="EC" id="3.1.4.52" evidence="1"/>
<dbReference type="GO" id="GO:0071111">
    <property type="term" value="F:cyclic-guanylate-specific phosphodiesterase activity"/>
    <property type="evidence" value="ECO:0007669"/>
    <property type="project" value="UniProtKB-EC"/>
</dbReference>
<dbReference type="Pfam" id="PF00563">
    <property type="entry name" value="EAL"/>
    <property type="match status" value="1"/>
</dbReference>
<dbReference type="SMART" id="SM00267">
    <property type="entry name" value="GGDEF"/>
    <property type="match status" value="1"/>
</dbReference>
<name>A0A2S6FMP0_9PSED</name>
<dbReference type="RefSeq" id="WP_104449268.1">
    <property type="nucleotide sequence ID" value="NZ_JBLZZR010000188.1"/>
</dbReference>
<feature type="transmembrane region" description="Helical" evidence="3">
    <location>
        <begin position="12"/>
        <end position="35"/>
    </location>
</feature>
<keyword evidence="3" id="KW-0812">Transmembrane</keyword>
<dbReference type="PANTHER" id="PTHR33121:SF71">
    <property type="entry name" value="OXYGEN SENSOR PROTEIN DOSP"/>
    <property type="match status" value="1"/>
</dbReference>
<evidence type="ECO:0000259" key="4">
    <source>
        <dbReference type="PROSITE" id="PS50883"/>
    </source>
</evidence>
<evidence type="ECO:0000313" key="6">
    <source>
        <dbReference type="EMBL" id="PPK38734.1"/>
    </source>
</evidence>
<keyword evidence="3" id="KW-1133">Transmembrane helix</keyword>
<dbReference type="Gene3D" id="3.20.20.450">
    <property type="entry name" value="EAL domain"/>
    <property type="match status" value="1"/>
</dbReference>
<dbReference type="SMART" id="SM00052">
    <property type="entry name" value="EAL"/>
    <property type="match status" value="1"/>
</dbReference>
<dbReference type="PROSITE" id="PS50883">
    <property type="entry name" value="EAL"/>
    <property type="match status" value="1"/>
</dbReference>
<dbReference type="PROSITE" id="PS51257">
    <property type="entry name" value="PROKAR_LIPOPROTEIN"/>
    <property type="match status" value="1"/>
</dbReference>
<dbReference type="InterPro" id="IPR035919">
    <property type="entry name" value="EAL_sf"/>
</dbReference>
<dbReference type="InterPro" id="IPR000160">
    <property type="entry name" value="GGDEF_dom"/>
</dbReference>
<accession>A0A2S6FMP0</accession>